<dbReference type="AlphaFoldDB" id="A0AAV6W0T6"/>
<dbReference type="FunFam" id="2.30.280.10:FF:000005">
    <property type="entry name" value="E3 ubiquitin-protein ligase UHRF1"/>
    <property type="match status" value="1"/>
</dbReference>
<evidence type="ECO:0000256" key="1">
    <source>
        <dbReference type="ARBA" id="ARBA00023242"/>
    </source>
</evidence>
<dbReference type="Proteomes" id="UP000827092">
    <property type="component" value="Unassembled WGS sequence"/>
</dbReference>
<keyword evidence="6" id="KW-1185">Reference proteome</keyword>
<dbReference type="PANTHER" id="PTHR14140:SF27">
    <property type="entry name" value="OS04G0289800 PROTEIN"/>
    <property type="match status" value="1"/>
</dbReference>
<reference evidence="5 6" key="1">
    <citation type="journal article" date="2022" name="Nat. Ecol. Evol.">
        <title>A masculinizing supergene underlies an exaggerated male reproductive morph in a spider.</title>
        <authorList>
            <person name="Hendrickx F."/>
            <person name="De Corte Z."/>
            <person name="Sonet G."/>
            <person name="Van Belleghem S.M."/>
            <person name="Kostlbacher S."/>
            <person name="Vangestel C."/>
        </authorList>
    </citation>
    <scope>NUCLEOTIDE SEQUENCE [LARGE SCALE GENOMIC DNA]</scope>
    <source>
        <strain evidence="5">W744_W776</strain>
    </source>
</reference>
<feature type="region of interest" description="Disordered" evidence="3">
    <location>
        <begin position="270"/>
        <end position="312"/>
    </location>
</feature>
<sequence length="312" mass="35235">MVQQRKRENLEFIKSLKFSELCQELEASANDGHTSLSDNATKKLLQCPKRSVGRSSKRTSSCDLTPTRKSRRLLKEEAPIYTDIEEVEKESRRDEVLKKTEKIEIENTFGAIPNVPVGTEFSKRLEASHAGIHRPTVAGIHGNPALGCYSIALSGGYEDDVDLGESFIYTGEGGRDLKGTKANPKNLRTAAQSKDQVLARGNLALSKNVENNLPVRVLRGYKLNSKYAPLDGYRYDGLYKVVKYYRATGKSGFSVYKFKFERLENQEPAPWSEDFQNERSENYEISEKENVPSIEMEVNKVPEHPMTSEDKE</sequence>
<feature type="compositionally biased region" description="Basic and acidic residues" evidence="3">
    <location>
        <begin position="276"/>
        <end position="290"/>
    </location>
</feature>
<dbReference type="GO" id="GO:0005634">
    <property type="term" value="C:nucleus"/>
    <property type="evidence" value="ECO:0007669"/>
    <property type="project" value="UniProtKB-SubCell"/>
</dbReference>
<protein>
    <recommendedName>
        <fullName evidence="4">YDG domain-containing protein</fullName>
    </recommendedName>
</protein>
<dbReference type="PROSITE" id="PS51015">
    <property type="entry name" value="YDG"/>
    <property type="match status" value="1"/>
</dbReference>
<feature type="domain" description="YDG" evidence="4">
    <location>
        <begin position="110"/>
        <end position="262"/>
    </location>
</feature>
<evidence type="ECO:0000313" key="6">
    <source>
        <dbReference type="Proteomes" id="UP000827092"/>
    </source>
</evidence>
<dbReference type="InterPro" id="IPR045134">
    <property type="entry name" value="UHRF1/2-like"/>
</dbReference>
<dbReference type="EMBL" id="JAFNEN010000005">
    <property type="protein sequence ID" value="KAG8201421.1"/>
    <property type="molecule type" value="Genomic_DNA"/>
</dbReference>
<proteinExistence type="predicted"/>
<feature type="compositionally biased region" description="Basic and acidic residues" evidence="3">
    <location>
        <begin position="297"/>
        <end position="312"/>
    </location>
</feature>
<dbReference type="PANTHER" id="PTHR14140">
    <property type="entry name" value="E3 UBIQUITIN-PROTEIN LIGASE UHRF-RELATED"/>
    <property type="match status" value="1"/>
</dbReference>
<comment type="caution">
    <text evidence="5">The sequence shown here is derived from an EMBL/GenBank/DDBJ whole genome shotgun (WGS) entry which is preliminary data.</text>
</comment>
<organism evidence="5 6">
    <name type="scientific">Oedothorax gibbosus</name>
    <dbReference type="NCBI Taxonomy" id="931172"/>
    <lineage>
        <taxon>Eukaryota</taxon>
        <taxon>Metazoa</taxon>
        <taxon>Ecdysozoa</taxon>
        <taxon>Arthropoda</taxon>
        <taxon>Chelicerata</taxon>
        <taxon>Arachnida</taxon>
        <taxon>Araneae</taxon>
        <taxon>Araneomorphae</taxon>
        <taxon>Entelegynae</taxon>
        <taxon>Araneoidea</taxon>
        <taxon>Linyphiidae</taxon>
        <taxon>Erigoninae</taxon>
        <taxon>Oedothorax</taxon>
    </lineage>
</organism>
<dbReference type="SMART" id="SM00466">
    <property type="entry name" value="SRA"/>
    <property type="match status" value="1"/>
</dbReference>
<dbReference type="GO" id="GO:0044027">
    <property type="term" value="P:negative regulation of gene expression via chromosomal CpG island methylation"/>
    <property type="evidence" value="ECO:0007669"/>
    <property type="project" value="TreeGrafter"/>
</dbReference>
<dbReference type="InterPro" id="IPR015947">
    <property type="entry name" value="PUA-like_sf"/>
</dbReference>
<evidence type="ECO:0000256" key="3">
    <source>
        <dbReference type="SAM" id="MobiDB-lite"/>
    </source>
</evidence>
<dbReference type="GO" id="GO:0016567">
    <property type="term" value="P:protein ubiquitination"/>
    <property type="evidence" value="ECO:0007669"/>
    <property type="project" value="TreeGrafter"/>
</dbReference>
<dbReference type="InterPro" id="IPR003105">
    <property type="entry name" value="SRA_YDG"/>
</dbReference>
<evidence type="ECO:0000313" key="5">
    <source>
        <dbReference type="EMBL" id="KAG8201421.1"/>
    </source>
</evidence>
<comment type="subcellular location">
    <subcellularLocation>
        <location evidence="2">Nucleus</location>
    </subcellularLocation>
</comment>
<dbReference type="GO" id="GO:0061630">
    <property type="term" value="F:ubiquitin protein ligase activity"/>
    <property type="evidence" value="ECO:0007669"/>
    <property type="project" value="TreeGrafter"/>
</dbReference>
<keyword evidence="1 2" id="KW-0539">Nucleus</keyword>
<evidence type="ECO:0000259" key="4">
    <source>
        <dbReference type="PROSITE" id="PS51015"/>
    </source>
</evidence>
<name>A0AAV6W0T6_9ARAC</name>
<gene>
    <name evidence="5" type="ORF">JTE90_024294</name>
</gene>
<dbReference type="Gene3D" id="2.30.280.10">
    <property type="entry name" value="SRA-YDG"/>
    <property type="match status" value="1"/>
</dbReference>
<dbReference type="InterPro" id="IPR036987">
    <property type="entry name" value="SRA-YDG_sf"/>
</dbReference>
<accession>A0AAV6W0T6</accession>
<evidence type="ECO:0000256" key="2">
    <source>
        <dbReference type="PROSITE-ProRule" id="PRU00358"/>
    </source>
</evidence>
<dbReference type="SUPFAM" id="SSF88697">
    <property type="entry name" value="PUA domain-like"/>
    <property type="match status" value="1"/>
</dbReference>
<dbReference type="Pfam" id="PF02182">
    <property type="entry name" value="SAD_SRA"/>
    <property type="match status" value="1"/>
</dbReference>